<dbReference type="WBParaSite" id="BXY_0112500.1">
    <property type="protein sequence ID" value="BXY_0112500.1"/>
    <property type="gene ID" value="BXY_0112500"/>
</dbReference>
<dbReference type="EMBL" id="CAJFCV020000006">
    <property type="protein sequence ID" value="CAG9131414.1"/>
    <property type="molecule type" value="Genomic_DNA"/>
</dbReference>
<keyword evidence="1" id="KW-0732">Signal</keyword>
<name>A0A1I7RK92_BURXY</name>
<reference evidence="3" key="2">
    <citation type="submission" date="2020-08" db="EMBL/GenBank/DDBJ databases">
        <authorList>
            <person name="Kikuchi T."/>
        </authorList>
    </citation>
    <scope>NUCLEOTIDE SEQUENCE</scope>
    <source>
        <strain evidence="2">Ka4C1</strain>
    </source>
</reference>
<reference evidence="6" key="1">
    <citation type="submission" date="2016-11" db="UniProtKB">
        <authorList>
            <consortium name="WormBaseParasite"/>
        </authorList>
    </citation>
    <scope>IDENTIFICATION</scope>
</reference>
<protein>
    <submittedName>
        <fullName evidence="2">(pine wood nematode) hypothetical protein</fullName>
    </submittedName>
</protein>
<gene>
    <name evidence="2" type="ORF">BXYJ_LOCUS15283</name>
</gene>
<dbReference type="EMBL" id="CAJFDI010000006">
    <property type="protein sequence ID" value="CAD5235192.1"/>
    <property type="molecule type" value="Genomic_DNA"/>
</dbReference>
<evidence type="ECO:0000313" key="3">
    <source>
        <dbReference type="EMBL" id="CAG9131414.1"/>
    </source>
</evidence>
<accession>A0A1I7RK92</accession>
<evidence type="ECO:0000313" key="5">
    <source>
        <dbReference type="Proteomes" id="UP000659654"/>
    </source>
</evidence>
<evidence type="ECO:0000313" key="4">
    <source>
        <dbReference type="Proteomes" id="UP000095284"/>
    </source>
</evidence>
<sequence length="270" mass="29964">MFGVRSFAFTVVLVVALVEAHEGIINNAFLVLGLDQAKLSQILKDSNLLAKLGLNPPCEEKEKKQGGGGGAVTVLPHVNSTLPSKAEEEDLSAILNGNFKFNFDPEKNKNEKCLKYIIGEDGQKSCHDFLAKYKLEKAEELQFKDFFDFSWAFHEEVSKANSFGTLKSALQGRNETQTLHGVFDIIFNLFQSKVTERTSKLNEKSVDFFKQIGGVGAEWAKNVWGLWLKASPAVKSNLAGLCSVTTNFVQHNSTQKIFAFSYNYTYTVSG</sequence>
<proteinExistence type="predicted"/>
<feature type="signal peptide" evidence="1">
    <location>
        <begin position="1"/>
        <end position="20"/>
    </location>
</feature>
<dbReference type="AlphaFoldDB" id="A0A1I7RK92"/>
<dbReference type="OrthoDB" id="10542274at2759"/>
<feature type="chain" id="PRO_5035359124" evidence="1">
    <location>
        <begin position="21"/>
        <end position="270"/>
    </location>
</feature>
<dbReference type="Proteomes" id="UP000582659">
    <property type="component" value="Unassembled WGS sequence"/>
</dbReference>
<keyword evidence="5" id="KW-1185">Reference proteome</keyword>
<evidence type="ECO:0000313" key="2">
    <source>
        <dbReference type="EMBL" id="CAD5235192.1"/>
    </source>
</evidence>
<dbReference type="Proteomes" id="UP000095284">
    <property type="component" value="Unplaced"/>
</dbReference>
<dbReference type="Proteomes" id="UP000659654">
    <property type="component" value="Unassembled WGS sequence"/>
</dbReference>
<organism evidence="4 6">
    <name type="scientific">Bursaphelenchus xylophilus</name>
    <name type="common">Pinewood nematode worm</name>
    <name type="synonym">Aphelenchoides xylophilus</name>
    <dbReference type="NCBI Taxonomy" id="6326"/>
    <lineage>
        <taxon>Eukaryota</taxon>
        <taxon>Metazoa</taxon>
        <taxon>Ecdysozoa</taxon>
        <taxon>Nematoda</taxon>
        <taxon>Chromadorea</taxon>
        <taxon>Rhabditida</taxon>
        <taxon>Tylenchina</taxon>
        <taxon>Tylenchomorpha</taxon>
        <taxon>Aphelenchoidea</taxon>
        <taxon>Aphelenchoididae</taxon>
        <taxon>Bursaphelenchus</taxon>
    </lineage>
</organism>
<evidence type="ECO:0000256" key="1">
    <source>
        <dbReference type="SAM" id="SignalP"/>
    </source>
</evidence>
<evidence type="ECO:0000313" key="6">
    <source>
        <dbReference type="WBParaSite" id="BXY_0112500.1"/>
    </source>
</evidence>